<evidence type="ECO:0000313" key="2">
    <source>
        <dbReference type="EMBL" id="TCD62297.1"/>
    </source>
</evidence>
<dbReference type="EMBL" id="RWJN01000384">
    <property type="protein sequence ID" value="TCD62297.1"/>
    <property type="molecule type" value="Genomic_DNA"/>
</dbReference>
<gene>
    <name evidence="2" type="ORF">EIP91_007093</name>
</gene>
<reference evidence="2 3" key="1">
    <citation type="submission" date="2018-11" db="EMBL/GenBank/DDBJ databases">
        <title>Genome assembly of Steccherinum ochraceum LE-BIN_3174, the white-rot fungus of the Steccherinaceae family (The Residual Polyporoid clade, Polyporales, Basidiomycota).</title>
        <authorList>
            <person name="Fedorova T.V."/>
            <person name="Glazunova O.A."/>
            <person name="Landesman E.O."/>
            <person name="Moiseenko K.V."/>
            <person name="Psurtseva N.V."/>
            <person name="Savinova O.S."/>
            <person name="Shakhova N.V."/>
            <person name="Tyazhelova T.V."/>
            <person name="Vasina D.V."/>
        </authorList>
    </citation>
    <scope>NUCLEOTIDE SEQUENCE [LARGE SCALE GENOMIC DNA]</scope>
    <source>
        <strain evidence="2 3">LE-BIN_3174</strain>
    </source>
</reference>
<keyword evidence="1" id="KW-0812">Transmembrane</keyword>
<evidence type="ECO:0000313" key="3">
    <source>
        <dbReference type="Proteomes" id="UP000292702"/>
    </source>
</evidence>
<dbReference type="Proteomes" id="UP000292702">
    <property type="component" value="Unassembled WGS sequence"/>
</dbReference>
<evidence type="ECO:0000256" key="1">
    <source>
        <dbReference type="SAM" id="Phobius"/>
    </source>
</evidence>
<name>A0A4V2MVG1_9APHY</name>
<feature type="transmembrane region" description="Helical" evidence="1">
    <location>
        <begin position="171"/>
        <end position="189"/>
    </location>
</feature>
<sequence length="265" mass="28485">MDPISNTGYIAVDLKESPSSPLLQTAPACEAKPRSCARRVLLRVIGFPIGIFIIAVFSLFGGLYTALTAVLGRFLVKAVHDLSIHGLAGFHPALSHDEMLAYGQVGMTGAFIVFSVWVGALAIIMGVMFYRLRAEERTDDAENQGPKMTLKERFKAKVSGNKQHWKRKLRVHHWVSVALIAPVGLAAIRSYNGEAVWTCEQTGTSEVDGITYASATAAVLVGTAALRGLKVAGRKIFGKGKRQGAIALGEDQVEEFEAGGEKSSL</sequence>
<dbReference type="AlphaFoldDB" id="A0A4V2MVG1"/>
<comment type="caution">
    <text evidence="2">The sequence shown here is derived from an EMBL/GenBank/DDBJ whole genome shotgun (WGS) entry which is preliminary data.</text>
</comment>
<organism evidence="2 3">
    <name type="scientific">Steccherinum ochraceum</name>
    <dbReference type="NCBI Taxonomy" id="92696"/>
    <lineage>
        <taxon>Eukaryota</taxon>
        <taxon>Fungi</taxon>
        <taxon>Dikarya</taxon>
        <taxon>Basidiomycota</taxon>
        <taxon>Agaricomycotina</taxon>
        <taxon>Agaricomycetes</taxon>
        <taxon>Polyporales</taxon>
        <taxon>Steccherinaceae</taxon>
        <taxon>Steccherinum</taxon>
    </lineage>
</organism>
<keyword evidence="3" id="KW-1185">Reference proteome</keyword>
<feature type="transmembrane region" description="Helical" evidence="1">
    <location>
        <begin position="40"/>
        <end position="67"/>
    </location>
</feature>
<feature type="transmembrane region" description="Helical" evidence="1">
    <location>
        <begin position="209"/>
        <end position="229"/>
    </location>
</feature>
<proteinExistence type="predicted"/>
<keyword evidence="1" id="KW-1133">Transmembrane helix</keyword>
<protein>
    <submittedName>
        <fullName evidence="2">Uncharacterized protein</fullName>
    </submittedName>
</protein>
<keyword evidence="1" id="KW-0472">Membrane</keyword>
<feature type="transmembrane region" description="Helical" evidence="1">
    <location>
        <begin position="109"/>
        <end position="130"/>
    </location>
</feature>
<accession>A0A4V2MVG1</accession>